<keyword evidence="2" id="KW-0349">Heme</keyword>
<dbReference type="InterPro" id="IPR046347">
    <property type="entry name" value="bZIP_sf"/>
</dbReference>
<feature type="compositionally biased region" description="Basic residues" evidence="5">
    <location>
        <begin position="37"/>
        <end position="46"/>
    </location>
</feature>
<feature type="compositionally biased region" description="Basic residues" evidence="5">
    <location>
        <begin position="69"/>
        <end position="81"/>
    </location>
</feature>
<keyword evidence="6" id="KW-0812">Transmembrane</keyword>
<dbReference type="GO" id="GO:0016705">
    <property type="term" value="F:oxidoreductase activity, acting on paired donors, with incorporation or reduction of molecular oxygen"/>
    <property type="evidence" value="ECO:0007669"/>
    <property type="project" value="InterPro"/>
</dbReference>
<dbReference type="CDD" id="cd14686">
    <property type="entry name" value="bZIP"/>
    <property type="match status" value="1"/>
</dbReference>
<dbReference type="EMBL" id="JACDXP010000002">
    <property type="protein sequence ID" value="KAF6528670.1"/>
    <property type="molecule type" value="Genomic_DNA"/>
</dbReference>
<dbReference type="InterPro" id="IPR004827">
    <property type="entry name" value="bZIP"/>
</dbReference>
<comment type="similarity">
    <text evidence="1">Belongs to the cytochrome P450 family.</text>
</comment>
<dbReference type="PANTHER" id="PTHR24305:SF166">
    <property type="entry name" value="CYTOCHROME P450 12A4, MITOCHONDRIAL-RELATED"/>
    <property type="match status" value="1"/>
</dbReference>
<dbReference type="SMART" id="SM00338">
    <property type="entry name" value="BRLZ"/>
    <property type="match status" value="1"/>
</dbReference>
<feature type="compositionally biased region" description="Polar residues" evidence="5">
    <location>
        <begin position="15"/>
        <end position="31"/>
    </location>
</feature>
<evidence type="ECO:0000259" key="7">
    <source>
        <dbReference type="PROSITE" id="PS50217"/>
    </source>
</evidence>
<proteinExistence type="inferred from homology"/>
<dbReference type="GO" id="GO:0005506">
    <property type="term" value="F:iron ion binding"/>
    <property type="evidence" value="ECO:0007669"/>
    <property type="project" value="InterPro"/>
</dbReference>
<dbReference type="GO" id="GO:0004497">
    <property type="term" value="F:monooxygenase activity"/>
    <property type="evidence" value="ECO:0007669"/>
    <property type="project" value="InterPro"/>
</dbReference>
<dbReference type="InterPro" id="IPR036396">
    <property type="entry name" value="Cyt_P450_sf"/>
</dbReference>
<organism evidence="8 9">
    <name type="scientific">Fusarium oxysporum f. sp. conglutinans</name>
    <dbReference type="NCBI Taxonomy" id="100902"/>
    <lineage>
        <taxon>Eukaryota</taxon>
        <taxon>Fungi</taxon>
        <taxon>Dikarya</taxon>
        <taxon>Ascomycota</taxon>
        <taxon>Pezizomycotina</taxon>
        <taxon>Sordariomycetes</taxon>
        <taxon>Hypocreomycetidae</taxon>
        <taxon>Hypocreales</taxon>
        <taxon>Nectriaceae</taxon>
        <taxon>Fusarium</taxon>
        <taxon>Fusarium oxysporum species complex</taxon>
    </lineage>
</organism>
<dbReference type="SUPFAM" id="SSF57959">
    <property type="entry name" value="Leucine zipper domain"/>
    <property type="match status" value="1"/>
</dbReference>
<protein>
    <recommendedName>
        <fullName evidence="7">BZIP domain-containing protein</fullName>
    </recommendedName>
</protein>
<dbReference type="GO" id="GO:0020037">
    <property type="term" value="F:heme binding"/>
    <property type="evidence" value="ECO:0007669"/>
    <property type="project" value="InterPro"/>
</dbReference>
<keyword evidence="3" id="KW-0479">Metal-binding</keyword>
<dbReference type="Gene3D" id="1.10.630.10">
    <property type="entry name" value="Cytochrome P450"/>
    <property type="match status" value="1"/>
</dbReference>
<comment type="caution">
    <text evidence="8">The sequence shown here is derived from an EMBL/GenBank/DDBJ whole genome shotgun (WGS) entry which is preliminary data.</text>
</comment>
<dbReference type="Pfam" id="PF00170">
    <property type="entry name" value="bZIP_1"/>
    <property type="match status" value="1"/>
</dbReference>
<feature type="region of interest" description="Disordered" evidence="5">
    <location>
        <begin position="1"/>
        <end position="81"/>
    </location>
</feature>
<dbReference type="Proteomes" id="UP000593570">
    <property type="component" value="Unassembled WGS sequence"/>
</dbReference>
<dbReference type="SUPFAM" id="SSF48264">
    <property type="entry name" value="Cytochrome P450"/>
    <property type="match status" value="1"/>
</dbReference>
<dbReference type="InterPro" id="IPR050121">
    <property type="entry name" value="Cytochrome_P450_monoxygenase"/>
</dbReference>
<dbReference type="Gene3D" id="1.20.5.170">
    <property type="match status" value="1"/>
</dbReference>
<gene>
    <name evidence="8" type="ORF">HZS61_008972</name>
</gene>
<name>A0A8H6H3T0_FUSOX</name>
<feature type="transmembrane region" description="Helical" evidence="6">
    <location>
        <begin position="342"/>
        <end position="366"/>
    </location>
</feature>
<dbReference type="AlphaFoldDB" id="A0A8H6H3T0"/>
<dbReference type="PANTHER" id="PTHR24305">
    <property type="entry name" value="CYTOCHROME P450"/>
    <property type="match status" value="1"/>
</dbReference>
<dbReference type="Pfam" id="PF00067">
    <property type="entry name" value="p450"/>
    <property type="match status" value="1"/>
</dbReference>
<keyword evidence="6" id="KW-1133">Transmembrane helix</keyword>
<evidence type="ECO:0000256" key="1">
    <source>
        <dbReference type="ARBA" id="ARBA00010617"/>
    </source>
</evidence>
<keyword evidence="4" id="KW-0408">Iron</keyword>
<evidence type="ECO:0000256" key="2">
    <source>
        <dbReference type="ARBA" id="ARBA00022617"/>
    </source>
</evidence>
<evidence type="ECO:0000313" key="8">
    <source>
        <dbReference type="EMBL" id="KAF6528670.1"/>
    </source>
</evidence>
<evidence type="ECO:0000256" key="3">
    <source>
        <dbReference type="ARBA" id="ARBA00022723"/>
    </source>
</evidence>
<dbReference type="GO" id="GO:0003700">
    <property type="term" value="F:DNA-binding transcription factor activity"/>
    <property type="evidence" value="ECO:0007669"/>
    <property type="project" value="InterPro"/>
</dbReference>
<evidence type="ECO:0000313" key="9">
    <source>
        <dbReference type="Proteomes" id="UP000593570"/>
    </source>
</evidence>
<dbReference type="PROSITE" id="PS00036">
    <property type="entry name" value="BZIP_BASIC"/>
    <property type="match status" value="1"/>
</dbReference>
<feature type="transmembrane region" description="Helical" evidence="6">
    <location>
        <begin position="309"/>
        <end position="330"/>
    </location>
</feature>
<keyword evidence="6" id="KW-0472">Membrane</keyword>
<feature type="domain" description="BZIP" evidence="7">
    <location>
        <begin position="65"/>
        <end position="128"/>
    </location>
</feature>
<accession>A0A8H6H3T0</accession>
<evidence type="ECO:0000256" key="4">
    <source>
        <dbReference type="ARBA" id="ARBA00023004"/>
    </source>
</evidence>
<dbReference type="InterPro" id="IPR001128">
    <property type="entry name" value="Cyt_P450"/>
</dbReference>
<evidence type="ECO:0000256" key="5">
    <source>
        <dbReference type="SAM" id="MobiDB-lite"/>
    </source>
</evidence>
<reference evidence="8 9" key="1">
    <citation type="journal article" date="2020" name="bioRxiv">
        <title>A chromosome-scale genome assembly for the Fusarium oxysporum strain Fo5176 to establish a model Arabidopsis-fungal pathosystem.</title>
        <authorList>
            <person name="Fokkens L."/>
            <person name="Guo L."/>
            <person name="Dora S."/>
            <person name="Wang B."/>
            <person name="Ye K."/>
            <person name="Sanchez-Rodriguez C."/>
            <person name="Croll D."/>
        </authorList>
    </citation>
    <scope>NUCLEOTIDE SEQUENCE [LARGE SCALE GENOMIC DNA]</scope>
    <source>
        <strain evidence="8 9">Fo5176</strain>
    </source>
</reference>
<dbReference type="PROSITE" id="PS50217">
    <property type="entry name" value="BZIP"/>
    <property type="match status" value="1"/>
</dbReference>
<evidence type="ECO:0000256" key="6">
    <source>
        <dbReference type="SAM" id="Phobius"/>
    </source>
</evidence>
<sequence>MGDRKWNRWPHTRRQSQANEALFESSTSGQAAESPKPRKRGRKPKKQPKEQKVAGQQEALDDDDLPKDPRRRQRNRIAANKRRLRKRDEALVLASREEAMEDQNRYLMMCFDSLKVEIYQLKTELLRHTECNCVLIQNYIANEAQKCVERGAACSTAFDIYGNSLSLCDGSPSGAITAEELNMYSLNGGCFPSTPRTSSQQGSSTSEITGVMFDMMGLGPFQTATIPPDSMALTHPVLPLSFTEYGPGLSVYEGPRELQAAAAVVTGDIHMGMQPNLARDFIYQISISRQTTSSHNRCNWLSMAVLSKLLGFPSLTLAAVVESVLAIKLFPNYYSTQSHLAAVATILLVNYAFGIVFWVLLYPVLFSPLRRIPGPKASEISFLFFKRNRAYLSPAYRALIVKDKPVGDLILELAKQYPEEDLITLNSFRDQICIMNPQLLADLLVYNCYNFAKPKRISSFLRHILGDGLIIVEGDQHKFLRRNTMPAFHLRHIKELYPMMWAKGETLAKALNQDMAASRSSVVELNGWASKVTLDIIGIAGLGHKFDAVEKRKDPLADIYEQLLEPDREKLIFAMISLALVYQSFV</sequence>